<dbReference type="SMART" id="SM00235">
    <property type="entry name" value="ZnMc"/>
    <property type="match status" value="1"/>
</dbReference>
<dbReference type="InterPro" id="IPR001506">
    <property type="entry name" value="Peptidase_M12A"/>
</dbReference>
<evidence type="ECO:0000259" key="2">
    <source>
        <dbReference type="SMART" id="SM00235"/>
    </source>
</evidence>
<organism evidence="3 4">
    <name type="scientific">Phnomibacter ginsenosidimutans</name>
    <dbReference type="NCBI Taxonomy" id="2676868"/>
    <lineage>
        <taxon>Bacteria</taxon>
        <taxon>Pseudomonadati</taxon>
        <taxon>Bacteroidota</taxon>
        <taxon>Chitinophagia</taxon>
        <taxon>Chitinophagales</taxon>
        <taxon>Chitinophagaceae</taxon>
        <taxon>Phnomibacter</taxon>
    </lineage>
</organism>
<evidence type="ECO:0000313" key="3">
    <source>
        <dbReference type="EMBL" id="QGW29922.1"/>
    </source>
</evidence>
<keyword evidence="4" id="KW-1185">Reference proteome</keyword>
<dbReference type="EMBL" id="CP046566">
    <property type="protein sequence ID" value="QGW29922.1"/>
    <property type="molecule type" value="Genomic_DNA"/>
</dbReference>
<dbReference type="AlphaFoldDB" id="A0A6I6GSI4"/>
<dbReference type="GO" id="GO:0004222">
    <property type="term" value="F:metalloendopeptidase activity"/>
    <property type="evidence" value="ECO:0007669"/>
    <property type="project" value="InterPro"/>
</dbReference>
<protein>
    <recommendedName>
        <fullName evidence="2">Peptidase metallopeptidase domain-containing protein</fullName>
    </recommendedName>
</protein>
<keyword evidence="1" id="KW-0732">Signal</keyword>
<sequence>MQDILHHQKMNHMKSLRLMKTAGIALAMMGMYAQADAQICATKEADARLAKVAFIDTTKTRGLADNYFLWDVGETIYVKFMNGSPRLQEMVKQYAREWEQYANIKFEFVQSGRANVRVMFSQKKSNYSMLGTYCNSVPQSEHTMHFDSVGLSASNSWGRTVVHEFGHAIGMMHEHFSPMSGIQWNMDTLYADYAKVGWGKDDVDNQVVYVAKQTYTNGTAYDPKSIMHYPINARHTKNGYSVGWNMVMSEGDKRMAAILYPRDGVRANEVPRINVSEYTTTTIKHDPVNQGLRIYPSFVVSTAGVKGTVYFIAIVFDKDGRALPATDKSYNVSGAVATYRNFVLEPGQVLSANKSAPDDFELFIPYSQIPKGANTSEIQVVFKTWVSGKDEFKPIYSSTPIAFSMNR</sequence>
<name>A0A6I6GSI4_9BACT</name>
<dbReference type="SUPFAM" id="SSF55486">
    <property type="entry name" value="Metalloproteases ('zincins'), catalytic domain"/>
    <property type="match status" value="1"/>
</dbReference>
<gene>
    <name evidence="3" type="ORF">GLV81_18965</name>
</gene>
<dbReference type="GO" id="GO:0008270">
    <property type="term" value="F:zinc ion binding"/>
    <property type="evidence" value="ECO:0007669"/>
    <property type="project" value="InterPro"/>
</dbReference>
<dbReference type="Gene3D" id="3.40.390.10">
    <property type="entry name" value="Collagenase (Catalytic Domain)"/>
    <property type="match status" value="1"/>
</dbReference>
<dbReference type="Proteomes" id="UP000426027">
    <property type="component" value="Chromosome"/>
</dbReference>
<dbReference type="InterPro" id="IPR006026">
    <property type="entry name" value="Peptidase_Metallo"/>
</dbReference>
<feature type="domain" description="Peptidase metallopeptidase" evidence="2">
    <location>
        <begin position="66"/>
        <end position="211"/>
    </location>
</feature>
<evidence type="ECO:0000313" key="4">
    <source>
        <dbReference type="Proteomes" id="UP000426027"/>
    </source>
</evidence>
<dbReference type="KEGG" id="fls:GLV81_18965"/>
<accession>A0A6I6GSI4</accession>
<feature type="chain" id="PRO_5026350121" description="Peptidase metallopeptidase domain-containing protein" evidence="1">
    <location>
        <begin position="36"/>
        <end position="407"/>
    </location>
</feature>
<evidence type="ECO:0000256" key="1">
    <source>
        <dbReference type="SAM" id="SignalP"/>
    </source>
</evidence>
<dbReference type="GO" id="GO:0006508">
    <property type="term" value="P:proteolysis"/>
    <property type="evidence" value="ECO:0007669"/>
    <property type="project" value="InterPro"/>
</dbReference>
<reference evidence="3 4" key="1">
    <citation type="submission" date="2019-11" db="EMBL/GenBank/DDBJ databases">
        <authorList>
            <person name="Im W.T."/>
        </authorList>
    </citation>
    <scope>NUCLEOTIDE SEQUENCE [LARGE SCALE GENOMIC DNA]</scope>
    <source>
        <strain evidence="3 4">SB-02</strain>
    </source>
</reference>
<dbReference type="Pfam" id="PF01400">
    <property type="entry name" value="Astacin"/>
    <property type="match status" value="1"/>
</dbReference>
<proteinExistence type="predicted"/>
<feature type="signal peptide" evidence="1">
    <location>
        <begin position="1"/>
        <end position="35"/>
    </location>
</feature>
<dbReference type="InterPro" id="IPR024079">
    <property type="entry name" value="MetalloPept_cat_dom_sf"/>
</dbReference>